<dbReference type="PANTHER" id="PTHR31001">
    <property type="entry name" value="UNCHARACTERIZED TRANSCRIPTIONAL REGULATORY PROTEIN"/>
    <property type="match status" value="1"/>
</dbReference>
<protein>
    <recommendedName>
        <fullName evidence="8">Zn(2)-C6 fungal-type domain-containing protein</fullName>
    </recommendedName>
</protein>
<evidence type="ECO:0000256" key="4">
    <source>
        <dbReference type="ARBA" id="ARBA00023125"/>
    </source>
</evidence>
<evidence type="ECO:0000259" key="8">
    <source>
        <dbReference type="PROSITE" id="PS50048"/>
    </source>
</evidence>
<evidence type="ECO:0000256" key="5">
    <source>
        <dbReference type="ARBA" id="ARBA00023163"/>
    </source>
</evidence>
<evidence type="ECO:0000256" key="7">
    <source>
        <dbReference type="SAM" id="MobiDB-lite"/>
    </source>
</evidence>
<evidence type="ECO:0000256" key="6">
    <source>
        <dbReference type="ARBA" id="ARBA00023242"/>
    </source>
</evidence>
<evidence type="ECO:0000313" key="9">
    <source>
        <dbReference type="EMBL" id="CAG8395340.1"/>
    </source>
</evidence>
<dbReference type="PROSITE" id="PS00463">
    <property type="entry name" value="ZN2_CY6_FUNGAL_1"/>
    <property type="match status" value="1"/>
</dbReference>
<dbReference type="Pfam" id="PF04082">
    <property type="entry name" value="Fungal_trans"/>
    <property type="match status" value="1"/>
</dbReference>
<feature type="region of interest" description="Disordered" evidence="7">
    <location>
        <begin position="206"/>
        <end position="237"/>
    </location>
</feature>
<keyword evidence="3" id="KW-0805">Transcription regulation</keyword>
<keyword evidence="4" id="KW-0238">DNA-binding</keyword>
<dbReference type="AlphaFoldDB" id="A0A9W4JF98"/>
<dbReference type="InterPro" id="IPR001138">
    <property type="entry name" value="Zn2Cys6_DnaBD"/>
</dbReference>
<keyword evidence="6" id="KW-0539">Nucleus</keyword>
<dbReference type="CDD" id="cd00067">
    <property type="entry name" value="GAL4"/>
    <property type="match status" value="1"/>
</dbReference>
<dbReference type="GO" id="GO:0000981">
    <property type="term" value="F:DNA-binding transcription factor activity, RNA polymerase II-specific"/>
    <property type="evidence" value="ECO:0007669"/>
    <property type="project" value="InterPro"/>
</dbReference>
<dbReference type="PROSITE" id="PS50048">
    <property type="entry name" value="ZN2_CY6_FUNGAL_2"/>
    <property type="match status" value="1"/>
</dbReference>
<feature type="compositionally biased region" description="Polar residues" evidence="7">
    <location>
        <begin position="211"/>
        <end position="237"/>
    </location>
</feature>
<organism evidence="9 10">
    <name type="scientific">Penicillium salamii</name>
    <dbReference type="NCBI Taxonomy" id="1612424"/>
    <lineage>
        <taxon>Eukaryota</taxon>
        <taxon>Fungi</taxon>
        <taxon>Dikarya</taxon>
        <taxon>Ascomycota</taxon>
        <taxon>Pezizomycotina</taxon>
        <taxon>Eurotiomycetes</taxon>
        <taxon>Eurotiomycetidae</taxon>
        <taxon>Eurotiales</taxon>
        <taxon>Aspergillaceae</taxon>
        <taxon>Penicillium</taxon>
    </lineage>
</organism>
<evidence type="ECO:0000256" key="2">
    <source>
        <dbReference type="ARBA" id="ARBA00022723"/>
    </source>
</evidence>
<evidence type="ECO:0000313" key="10">
    <source>
        <dbReference type="Proteomes" id="UP001152592"/>
    </source>
</evidence>
<dbReference type="InterPro" id="IPR036864">
    <property type="entry name" value="Zn2-C6_fun-type_DNA-bd_sf"/>
</dbReference>
<dbReference type="GO" id="GO:0003677">
    <property type="term" value="F:DNA binding"/>
    <property type="evidence" value="ECO:0007669"/>
    <property type="project" value="UniProtKB-KW"/>
</dbReference>
<evidence type="ECO:0000256" key="3">
    <source>
        <dbReference type="ARBA" id="ARBA00023015"/>
    </source>
</evidence>
<dbReference type="PANTHER" id="PTHR31001:SF57">
    <property type="entry name" value="ZN(II)2CYS6 TRANSCRIPTION FACTOR (EUROFUNG)"/>
    <property type="match status" value="1"/>
</dbReference>
<comment type="caution">
    <text evidence="9">The sequence shown here is derived from an EMBL/GenBank/DDBJ whole genome shotgun (WGS) entry which is preliminary data.</text>
</comment>
<name>A0A9W4JF98_9EURO</name>
<dbReference type="SUPFAM" id="SSF57701">
    <property type="entry name" value="Zn2/Cys6 DNA-binding domain"/>
    <property type="match status" value="1"/>
</dbReference>
<dbReference type="Gene3D" id="4.10.240.10">
    <property type="entry name" value="Zn(2)-C6 fungal-type DNA-binding domain"/>
    <property type="match status" value="1"/>
</dbReference>
<dbReference type="SMART" id="SM00066">
    <property type="entry name" value="GAL4"/>
    <property type="match status" value="1"/>
</dbReference>
<dbReference type="Proteomes" id="UP001152592">
    <property type="component" value="Unassembled WGS sequence"/>
</dbReference>
<dbReference type="Pfam" id="PF00172">
    <property type="entry name" value="Zn_clus"/>
    <property type="match status" value="1"/>
</dbReference>
<dbReference type="SMART" id="SM00906">
    <property type="entry name" value="Fungal_trans"/>
    <property type="match status" value="1"/>
</dbReference>
<feature type="compositionally biased region" description="Polar residues" evidence="7">
    <location>
        <begin position="161"/>
        <end position="171"/>
    </location>
</feature>
<comment type="subcellular location">
    <subcellularLocation>
        <location evidence="1">Nucleus</location>
    </subcellularLocation>
</comment>
<dbReference type="GO" id="GO:0008270">
    <property type="term" value="F:zinc ion binding"/>
    <property type="evidence" value="ECO:0007669"/>
    <property type="project" value="InterPro"/>
</dbReference>
<dbReference type="EMBL" id="CAJVPD010000249">
    <property type="protein sequence ID" value="CAG8395340.1"/>
    <property type="molecule type" value="Genomic_DNA"/>
</dbReference>
<gene>
    <name evidence="9" type="ORF">PSALAMII_LOCUS7090</name>
</gene>
<feature type="region of interest" description="Disordered" evidence="7">
    <location>
        <begin position="152"/>
        <end position="171"/>
    </location>
</feature>
<accession>A0A9W4JF98</accession>
<sequence>MHIPTNRKLIHTPHSVPTFWPRAGWLRTFGADIADNYSIPRPLQTSSRCLPSADFHLFRTFCTMLRVQKPSSETKGDSQYKLGARSCIACHRRKVRCDRGEPCTNCSRCDFTCVYPKKDKDKDDQRNPTLQRISDRLGRLETLLLHLVEPRTSAPDAEPQGQIQDAPTFASGQRNHKPWELLLNDGNNVQYVNNSNLRDLLQNEERMKAQHVSSSKPTPQLQNYTSAHTSPSQPSPCSNVAPDVLEFYPDSHLALQLWALYVKSVDPVLKILHIPTTQSAVIATILDPKSASASMVALTFAIYFAAVTTLYHSHESINLPMERSALLKNYKTALDRLLLITEVMNRPEIPVLQALAIYTTCLRVHEKGRGAWILNGLAIRLAQSIGLHRDGASLRLSPFDTEIRLRLWWHLCVLDARAPEDQGFELTIDILNRGLRLPLNVDDNQLFPSMKQLPVESVGWTEMSFFLIQTESCRLLHPVLGTREHSPSNALSDLMTKRQMIEERTRHVSSKYGVPVKMPGYLPFIAVQHFTTARKKMEFMLRLREEIGMQKEEGTQDDTADVLKSSFELACDSLESNSTLLTYGLSLGFKWLFTTYVPWYALAYVLRCLSNNPCGPNTNRAWDLVAKVFPRGLNLNELSTPEEDGYSSIWKCLALLRHQALSSRNAQLTANHEHVSVERVDTLDDRPQVQVNHGEPPPAYASAFPGYGMTSEQDLIAGPNQDMFSSFDLSMSGAPYLPEWNAVIHGFLMDHSASDIPE</sequence>
<dbReference type="CDD" id="cd12148">
    <property type="entry name" value="fungal_TF_MHR"/>
    <property type="match status" value="1"/>
</dbReference>
<dbReference type="GO" id="GO:0006351">
    <property type="term" value="P:DNA-templated transcription"/>
    <property type="evidence" value="ECO:0007669"/>
    <property type="project" value="InterPro"/>
</dbReference>
<dbReference type="InterPro" id="IPR050613">
    <property type="entry name" value="Sec_Metabolite_Reg"/>
</dbReference>
<dbReference type="InterPro" id="IPR007219">
    <property type="entry name" value="XnlR_reg_dom"/>
</dbReference>
<keyword evidence="5" id="KW-0804">Transcription</keyword>
<dbReference type="OrthoDB" id="20105at2759"/>
<evidence type="ECO:0000256" key="1">
    <source>
        <dbReference type="ARBA" id="ARBA00004123"/>
    </source>
</evidence>
<reference evidence="9" key="1">
    <citation type="submission" date="2021-07" db="EMBL/GenBank/DDBJ databases">
        <authorList>
            <person name="Branca A.L. A."/>
        </authorList>
    </citation>
    <scope>NUCLEOTIDE SEQUENCE</scope>
</reference>
<proteinExistence type="predicted"/>
<keyword evidence="2" id="KW-0479">Metal-binding</keyword>
<feature type="domain" description="Zn(2)-C6 fungal-type" evidence="8">
    <location>
        <begin position="86"/>
        <end position="115"/>
    </location>
</feature>
<dbReference type="GO" id="GO:0005634">
    <property type="term" value="C:nucleus"/>
    <property type="evidence" value="ECO:0007669"/>
    <property type="project" value="UniProtKB-SubCell"/>
</dbReference>